<evidence type="ECO:0000259" key="2">
    <source>
        <dbReference type="Pfam" id="PF14028"/>
    </source>
</evidence>
<reference evidence="3 4" key="1">
    <citation type="submission" date="2019-10" db="EMBL/GenBank/DDBJ databases">
        <title>Whole genome shotgun sequence of Acrocarpospora pleiomorpha NBRC 16267.</title>
        <authorList>
            <person name="Ichikawa N."/>
            <person name="Kimura A."/>
            <person name="Kitahashi Y."/>
            <person name="Komaki H."/>
            <person name="Oguchi A."/>
        </authorList>
    </citation>
    <scope>NUCLEOTIDE SEQUENCE [LARGE SCALE GENOMIC DNA]</scope>
    <source>
        <strain evidence="3 4">NBRC 16267</strain>
    </source>
</reference>
<accession>A0A5M3XHF8</accession>
<dbReference type="Proteomes" id="UP000377595">
    <property type="component" value="Unassembled WGS sequence"/>
</dbReference>
<protein>
    <recommendedName>
        <fullName evidence="2">Thiopeptide-type bacteriocin biosynthesis domain-containing protein</fullName>
    </recommendedName>
</protein>
<sequence length="173" mass="18543">MQWDTYFPETARFGGPAAMDAAEAYFAADSATALIQLTAITSRVGPDLRAMTAASLLDIAAAFLGDADTAMRWLISHTQADPSPPDRAIYDQAVRLAQPGVHEALAGSRAVDRGRASCWMRRTPRHRGCGGAHSRRACDRHESDGVSSRWRPSPTAMPNAGWAQYAANAPTAC</sequence>
<feature type="domain" description="Thiopeptide-type bacteriocin biosynthesis" evidence="2">
    <location>
        <begin position="1"/>
        <end position="97"/>
    </location>
</feature>
<comment type="caution">
    <text evidence="3">The sequence shown here is derived from an EMBL/GenBank/DDBJ whole genome shotgun (WGS) entry which is preliminary data.</text>
</comment>
<evidence type="ECO:0000256" key="1">
    <source>
        <dbReference type="SAM" id="MobiDB-lite"/>
    </source>
</evidence>
<dbReference type="InterPro" id="IPR023809">
    <property type="entry name" value="Thiopep_bacteriocin_synth_dom"/>
</dbReference>
<dbReference type="RefSeq" id="WP_155344725.1">
    <property type="nucleotide sequence ID" value="NZ_BAAAHM010000028.1"/>
</dbReference>
<name>A0A5M3XHF8_9ACTN</name>
<dbReference type="EMBL" id="BLAF01000013">
    <property type="protein sequence ID" value="GES19639.1"/>
    <property type="molecule type" value="Genomic_DNA"/>
</dbReference>
<dbReference type="NCBIfam" id="TIGR03891">
    <property type="entry name" value="thiopep_ocin"/>
    <property type="match status" value="1"/>
</dbReference>
<dbReference type="Pfam" id="PF14028">
    <property type="entry name" value="Lant_dehydr_C"/>
    <property type="match status" value="1"/>
</dbReference>
<feature type="region of interest" description="Disordered" evidence="1">
    <location>
        <begin position="129"/>
        <end position="158"/>
    </location>
</feature>
<dbReference type="OrthoDB" id="1273722at2"/>
<dbReference type="AlphaFoldDB" id="A0A5M3XHF8"/>
<proteinExistence type="predicted"/>
<evidence type="ECO:0000313" key="3">
    <source>
        <dbReference type="EMBL" id="GES19639.1"/>
    </source>
</evidence>
<keyword evidence="4" id="KW-1185">Reference proteome</keyword>
<evidence type="ECO:0000313" key="4">
    <source>
        <dbReference type="Proteomes" id="UP000377595"/>
    </source>
</evidence>
<gene>
    <name evidence="3" type="ORF">Aple_025350</name>
</gene>
<organism evidence="3 4">
    <name type="scientific">Acrocarpospora pleiomorpha</name>
    <dbReference type="NCBI Taxonomy" id="90975"/>
    <lineage>
        <taxon>Bacteria</taxon>
        <taxon>Bacillati</taxon>
        <taxon>Actinomycetota</taxon>
        <taxon>Actinomycetes</taxon>
        <taxon>Streptosporangiales</taxon>
        <taxon>Streptosporangiaceae</taxon>
        <taxon>Acrocarpospora</taxon>
    </lineage>
</organism>